<feature type="active site" evidence="5">
    <location>
        <position position="109"/>
    </location>
</feature>
<dbReference type="PANTHER" id="PTHR22748">
    <property type="entry name" value="AP ENDONUCLEASE"/>
    <property type="match status" value="1"/>
</dbReference>
<dbReference type="FunFam" id="3.60.10.10:FF:000026">
    <property type="entry name" value="Exodeoxyribonuclease III"/>
    <property type="match status" value="1"/>
</dbReference>
<evidence type="ECO:0000259" key="8">
    <source>
        <dbReference type="Pfam" id="PF03372"/>
    </source>
</evidence>
<evidence type="ECO:0000256" key="6">
    <source>
        <dbReference type="PIRSR" id="PIRSR604808-2"/>
    </source>
</evidence>
<feature type="domain" description="Endonuclease/exonuclease/phosphatase" evidence="8">
    <location>
        <begin position="5"/>
        <end position="245"/>
    </location>
</feature>
<feature type="binding site" evidence="6">
    <location>
        <position position="148"/>
    </location>
    <ligand>
        <name>Mg(2+)</name>
        <dbReference type="ChEBI" id="CHEBI:18420"/>
        <label>1</label>
    </ligand>
</feature>
<dbReference type="AlphaFoldDB" id="D6SLW6"/>
<keyword evidence="9" id="KW-0456">Lyase</keyword>
<dbReference type="PANTHER" id="PTHR22748:SF6">
    <property type="entry name" value="DNA-(APURINIC OR APYRIMIDINIC SITE) ENDONUCLEASE"/>
    <property type="match status" value="1"/>
</dbReference>
<evidence type="ECO:0000313" key="9">
    <source>
        <dbReference type="EMBL" id="EFI35677.1"/>
    </source>
</evidence>
<organism evidence="9 10">
    <name type="scientific">Desulfonatronospira thiodismutans ASO3-1</name>
    <dbReference type="NCBI Taxonomy" id="555779"/>
    <lineage>
        <taxon>Bacteria</taxon>
        <taxon>Pseudomonadati</taxon>
        <taxon>Thermodesulfobacteriota</taxon>
        <taxon>Desulfovibrionia</taxon>
        <taxon>Desulfovibrionales</taxon>
        <taxon>Desulfonatronovibrionaceae</taxon>
        <taxon>Desulfonatronospira</taxon>
    </lineage>
</organism>
<dbReference type="NCBIfam" id="TIGR00195">
    <property type="entry name" value="exoDNase_III"/>
    <property type="match status" value="1"/>
</dbReference>
<keyword evidence="6" id="KW-0464">Manganese</keyword>
<dbReference type="NCBIfam" id="TIGR00633">
    <property type="entry name" value="xth"/>
    <property type="match status" value="1"/>
</dbReference>
<evidence type="ECO:0000256" key="1">
    <source>
        <dbReference type="ARBA" id="ARBA00007092"/>
    </source>
</evidence>
<dbReference type="InterPro" id="IPR005135">
    <property type="entry name" value="Endo/exonuclease/phosphatase"/>
</dbReference>
<dbReference type="RefSeq" id="WP_008868806.1">
    <property type="nucleotide sequence ID" value="NZ_ACJN02000001.1"/>
</dbReference>
<dbReference type="InterPro" id="IPR036691">
    <property type="entry name" value="Endo/exonu/phosph_ase_sf"/>
</dbReference>
<evidence type="ECO:0000256" key="3">
    <source>
        <dbReference type="ARBA" id="ARBA00022801"/>
    </source>
</evidence>
<dbReference type="Proteomes" id="UP000005496">
    <property type="component" value="Unassembled WGS sequence"/>
</dbReference>
<dbReference type="SUPFAM" id="SSF56219">
    <property type="entry name" value="DNase I-like"/>
    <property type="match status" value="1"/>
</dbReference>
<dbReference type="GO" id="GO:0046872">
    <property type="term" value="F:metal ion binding"/>
    <property type="evidence" value="ECO:0007669"/>
    <property type="project" value="UniProtKB-KW"/>
</dbReference>
<feature type="active site" description="Proton donor/acceptor" evidence="5">
    <location>
        <position position="148"/>
    </location>
</feature>
<dbReference type="eggNOG" id="COG0708">
    <property type="taxonomic scope" value="Bacteria"/>
</dbReference>
<dbReference type="GO" id="GO:0140078">
    <property type="term" value="F:class I DNA-(apurinic or apyrimidinic site) endonuclease activity"/>
    <property type="evidence" value="ECO:0007669"/>
    <property type="project" value="UniProtKB-EC"/>
</dbReference>
<feature type="site" description="Interaction with DNA substrate" evidence="7">
    <location>
        <position position="245"/>
    </location>
</feature>
<keyword evidence="10" id="KW-1185">Reference proteome</keyword>
<dbReference type="GO" id="GO:0008311">
    <property type="term" value="F:double-stranded DNA 3'-5' DNA exonuclease activity"/>
    <property type="evidence" value="ECO:0007669"/>
    <property type="project" value="TreeGrafter"/>
</dbReference>
<dbReference type="Pfam" id="PF03372">
    <property type="entry name" value="Exo_endo_phos"/>
    <property type="match status" value="1"/>
</dbReference>
<dbReference type="Gene3D" id="3.60.10.10">
    <property type="entry name" value="Endonuclease/exonuclease/phosphatase"/>
    <property type="match status" value="1"/>
</dbReference>
<dbReference type="GO" id="GO:0008081">
    <property type="term" value="F:phosphoric diester hydrolase activity"/>
    <property type="evidence" value="ECO:0007669"/>
    <property type="project" value="TreeGrafter"/>
</dbReference>
<keyword evidence="3" id="KW-0378">Hydrolase</keyword>
<protein>
    <submittedName>
        <fullName evidence="9">Exodeoxyribonuclease III</fullName>
        <ecNumber evidence="9">4.2.99.18</ecNumber>
    </submittedName>
</protein>
<dbReference type="OrthoDB" id="9803914at2"/>
<gene>
    <name evidence="9" type="ORF">Dthio_PD3106</name>
</gene>
<name>D6SLW6_9BACT</name>
<dbReference type="EMBL" id="ACJN02000001">
    <property type="protein sequence ID" value="EFI35677.1"/>
    <property type="molecule type" value="Genomic_DNA"/>
</dbReference>
<dbReference type="GO" id="GO:0006284">
    <property type="term" value="P:base-excision repair"/>
    <property type="evidence" value="ECO:0007669"/>
    <property type="project" value="TreeGrafter"/>
</dbReference>
<feature type="binding site" evidence="6">
    <location>
        <position position="245"/>
    </location>
    <ligand>
        <name>Mg(2+)</name>
        <dbReference type="ChEBI" id="CHEBI:18420"/>
        <label>1</label>
    </ligand>
</feature>
<proteinExistence type="inferred from homology"/>
<dbReference type="PROSITE" id="PS51435">
    <property type="entry name" value="AP_NUCLEASE_F1_4"/>
    <property type="match status" value="1"/>
</dbReference>
<evidence type="ECO:0000313" key="10">
    <source>
        <dbReference type="Proteomes" id="UP000005496"/>
    </source>
</evidence>
<feature type="site" description="Important for catalytic activity" evidence="7">
    <location>
        <position position="219"/>
    </location>
</feature>
<reference evidence="9" key="1">
    <citation type="submission" date="2010-05" db="EMBL/GenBank/DDBJ databases">
        <title>The draft genome of Desulfonatronospira thiodismutans ASO3-1.</title>
        <authorList>
            <consortium name="US DOE Joint Genome Institute (JGI-PGF)"/>
            <person name="Lucas S."/>
            <person name="Copeland A."/>
            <person name="Lapidus A."/>
            <person name="Cheng J.-F."/>
            <person name="Bruce D."/>
            <person name="Goodwin L."/>
            <person name="Pitluck S."/>
            <person name="Chertkov O."/>
            <person name="Brettin T."/>
            <person name="Detter J.C."/>
            <person name="Han C."/>
            <person name="Land M.L."/>
            <person name="Hauser L."/>
            <person name="Kyrpides N."/>
            <person name="Mikhailova N."/>
            <person name="Muyzer G."/>
            <person name="Woyke T."/>
        </authorList>
    </citation>
    <scope>NUCLEOTIDE SEQUENCE [LARGE SCALE GENOMIC DNA]</scope>
    <source>
        <strain evidence="9">ASO3-1</strain>
    </source>
</reference>
<dbReference type="EC" id="4.2.99.18" evidence="9"/>
<evidence type="ECO:0000256" key="4">
    <source>
        <dbReference type="ARBA" id="ARBA00022842"/>
    </source>
</evidence>
<evidence type="ECO:0000256" key="2">
    <source>
        <dbReference type="ARBA" id="ARBA00022723"/>
    </source>
</evidence>
<keyword evidence="4 6" id="KW-0460">Magnesium</keyword>
<dbReference type="InterPro" id="IPR004808">
    <property type="entry name" value="AP_endonuc_1"/>
</dbReference>
<comment type="caution">
    <text evidence="9">The sequence shown here is derived from an EMBL/GenBank/DDBJ whole genome shotgun (WGS) entry which is preliminary data.</text>
</comment>
<accession>D6SLW6</accession>
<keyword evidence="2 6" id="KW-0479">Metal-binding</keyword>
<evidence type="ECO:0000256" key="7">
    <source>
        <dbReference type="PIRSR" id="PIRSR604808-3"/>
    </source>
</evidence>
<comment type="cofactor">
    <cofactor evidence="6">
        <name>Mg(2+)</name>
        <dbReference type="ChEBI" id="CHEBI:18420"/>
    </cofactor>
    <cofactor evidence="6">
        <name>Mn(2+)</name>
        <dbReference type="ChEBI" id="CHEBI:29035"/>
    </cofactor>
    <text evidence="6">Probably binds two magnesium or manganese ions per subunit.</text>
</comment>
<evidence type="ECO:0000256" key="5">
    <source>
        <dbReference type="PIRSR" id="PIRSR604808-1"/>
    </source>
</evidence>
<feature type="binding site" evidence="6">
    <location>
        <position position="244"/>
    </location>
    <ligand>
        <name>Mg(2+)</name>
        <dbReference type="ChEBI" id="CHEBI:18420"/>
        <label>1</label>
    </ligand>
</feature>
<sequence>MIIYSWNVNGFRAVTGKGFWDWFQDRNIDVLCLQETKAHPDQLPAKDKEVSGYNIYWNPARIKKGYSGTACFYRLEPQYISTGLPQEHLNGEGRMILMEYESFYLFNVYFPNGQMSHERLKFKLNYYDRFLEYAQDLRRKKPIVVCGDFNTAHKDIDLKNPRANEDRSGFLPVERQWLDKFIDHGYVDTFRMFNQEGGNYTWWTYRFGARSRNAGWRIDYFFVSEELRSNVQNAWIEPQVMGSDHCPVGLKLNI</sequence>
<feature type="binding site" evidence="6">
    <location>
        <position position="7"/>
    </location>
    <ligand>
        <name>Mg(2+)</name>
        <dbReference type="ChEBI" id="CHEBI:18420"/>
        <label>1</label>
    </ligand>
</feature>
<feature type="binding site" evidence="6">
    <location>
        <position position="35"/>
    </location>
    <ligand>
        <name>Mg(2+)</name>
        <dbReference type="ChEBI" id="CHEBI:18420"/>
        <label>1</label>
    </ligand>
</feature>
<comment type="similarity">
    <text evidence="1">Belongs to the DNA repair enzymes AP/ExoA family.</text>
</comment>
<feature type="binding site" evidence="6">
    <location>
        <position position="150"/>
    </location>
    <ligand>
        <name>Mg(2+)</name>
        <dbReference type="ChEBI" id="CHEBI:18420"/>
        <label>1</label>
    </ligand>
</feature>
<feature type="site" description="Transition state stabilizer" evidence="7">
    <location>
        <position position="150"/>
    </location>
</feature>
<feature type="active site" description="Proton acceptor" evidence="5">
    <location>
        <position position="245"/>
    </location>
</feature>